<organism evidence="2 3">
    <name type="scientific">Psychroserpens algicola</name>
    <dbReference type="NCBI Taxonomy" id="1719034"/>
    <lineage>
        <taxon>Bacteria</taxon>
        <taxon>Pseudomonadati</taxon>
        <taxon>Bacteroidota</taxon>
        <taxon>Flavobacteriia</taxon>
        <taxon>Flavobacteriales</taxon>
        <taxon>Flavobacteriaceae</taxon>
        <taxon>Psychroserpens</taxon>
    </lineage>
</organism>
<accession>A0ABT0H8D2</accession>
<evidence type="ECO:0000313" key="2">
    <source>
        <dbReference type="EMBL" id="MCK8480611.1"/>
    </source>
</evidence>
<sequence>MIFTSYRWQCLLKNITFAPNPKNTFSIKFMTQNPFTSLTFESIWSKHFNDNKALLSFKSINGVKFIKYSRFGIYVNAGKNLTKGIDYSINFEETDYKGKTFLIYDVPTYFDTEPFHPPESSSLKLKKMFQYQGFLMDISNFKDKDEYINAQFSSKNRREFRSNQRRLETCFNIRYEFINEEISQAKFDVLFDQFHALLNERFEGKQVNYHHLSKDKWAYYSELVFEMLKEKKASLLIIYNEDNPIGITLNFHADKVLFETITVFNPDYYKFSIGKTSIIKLLEWCFDHGYQISDFSKGDFDYKHKWGNLAYDFNYHILYDSKSIRSILTSKYIEYFYILKLYLRKRKVNELYRKYKFLMSNKKTVETSQYSNVKVSSIQQFETSDYDLIQFEKDDYKFLRVCVFSFAFANPENISNIKVYKHKSLENTYLISGTKKAQQVTFNVT</sequence>
<dbReference type="SUPFAM" id="SSF55729">
    <property type="entry name" value="Acyl-CoA N-acyltransferases (Nat)"/>
    <property type="match status" value="1"/>
</dbReference>
<feature type="domain" description="BioF2-like acetyltransferase" evidence="1">
    <location>
        <begin position="154"/>
        <end position="304"/>
    </location>
</feature>
<keyword evidence="3" id="KW-1185">Reference proteome</keyword>
<dbReference type="EMBL" id="JALPQF010000007">
    <property type="protein sequence ID" value="MCK8480611.1"/>
    <property type="molecule type" value="Genomic_DNA"/>
</dbReference>
<dbReference type="Pfam" id="PF13480">
    <property type="entry name" value="Acetyltransf_6"/>
    <property type="match status" value="1"/>
</dbReference>
<evidence type="ECO:0000313" key="3">
    <source>
        <dbReference type="Proteomes" id="UP001203687"/>
    </source>
</evidence>
<dbReference type="InterPro" id="IPR016181">
    <property type="entry name" value="Acyl_CoA_acyltransferase"/>
</dbReference>
<reference evidence="2" key="1">
    <citation type="submission" date="2022-04" db="EMBL/GenBank/DDBJ databases">
        <authorList>
            <person name="Ren T."/>
        </authorList>
    </citation>
    <scope>NUCLEOTIDE SEQUENCE</scope>
    <source>
        <strain evidence="2">F63249</strain>
    </source>
</reference>
<dbReference type="Proteomes" id="UP001203687">
    <property type="component" value="Unassembled WGS sequence"/>
</dbReference>
<protein>
    <submittedName>
        <fullName evidence="2">GNAT family N-acetyltransferase</fullName>
    </submittedName>
</protein>
<comment type="caution">
    <text evidence="2">The sequence shown here is derived from an EMBL/GenBank/DDBJ whole genome shotgun (WGS) entry which is preliminary data.</text>
</comment>
<proteinExistence type="predicted"/>
<gene>
    <name evidence="2" type="ORF">MUY34_08270</name>
</gene>
<dbReference type="Gene3D" id="3.40.630.30">
    <property type="match status" value="1"/>
</dbReference>
<dbReference type="RefSeq" id="WP_248412678.1">
    <property type="nucleotide sequence ID" value="NZ_JALPQF010000007.1"/>
</dbReference>
<name>A0ABT0H8D2_9FLAO</name>
<dbReference type="InterPro" id="IPR038740">
    <property type="entry name" value="BioF2-like_GNAT_dom"/>
</dbReference>
<evidence type="ECO:0000259" key="1">
    <source>
        <dbReference type="Pfam" id="PF13480"/>
    </source>
</evidence>